<dbReference type="InterPro" id="IPR052228">
    <property type="entry name" value="Sec_Metab_Biosynth_Oxidored"/>
</dbReference>
<keyword evidence="3" id="KW-1185">Reference proteome</keyword>
<name>A0A8T1W2I9_9STRA</name>
<organism evidence="2 3">
    <name type="scientific">Phytophthora pseudosyringae</name>
    <dbReference type="NCBI Taxonomy" id="221518"/>
    <lineage>
        <taxon>Eukaryota</taxon>
        <taxon>Sar</taxon>
        <taxon>Stramenopiles</taxon>
        <taxon>Oomycota</taxon>
        <taxon>Peronosporomycetes</taxon>
        <taxon>Peronosporales</taxon>
        <taxon>Peronosporaceae</taxon>
        <taxon>Phytophthora</taxon>
    </lineage>
</organism>
<gene>
    <name evidence="2" type="ORF">PHYPSEUDO_013875</name>
</gene>
<dbReference type="AlphaFoldDB" id="A0A8T1W2I9"/>
<dbReference type="PANTHER" id="PTHR47534:SF3">
    <property type="entry name" value="ALCOHOL DEHYDROGENASE-LIKE C-TERMINAL DOMAIN-CONTAINING PROTEIN"/>
    <property type="match status" value="1"/>
</dbReference>
<sequence>MRAVHVVLAAFCVVLSVLLSGFSIASFFLPELNAQVEHNIKQEMVAPSKHALVVGASSGIGLGVAKNLAPIVAKLTLCSRSYPEELLKEIKADNPNVEVVHEKLDVSLLHEVRKFTTKHAETQFDWIVTSPGIMTMDGRTETPEGLDVKMATHYYGRFMLVHDLLNGLNRPGVRVMNILGAGHGGEVDFDDLDLKHTFSGKRCADATTQYSDLMAQALSEHAPLASFMHAAPGFVNTGLSKGLPWFARGPLNGLAAVFGRSPEACGKFMLAQGDPTGSG</sequence>
<evidence type="ECO:0000313" key="3">
    <source>
        <dbReference type="Proteomes" id="UP000694044"/>
    </source>
</evidence>
<reference evidence="2" key="1">
    <citation type="submission" date="2021-02" db="EMBL/GenBank/DDBJ databases">
        <authorList>
            <person name="Palmer J.M."/>
        </authorList>
    </citation>
    <scope>NUCLEOTIDE SEQUENCE</scope>
    <source>
        <strain evidence="2">SCRP734</strain>
    </source>
</reference>
<dbReference type="PANTHER" id="PTHR47534">
    <property type="entry name" value="YALI0E05731P"/>
    <property type="match status" value="1"/>
</dbReference>
<accession>A0A8T1W2I9</accession>
<keyword evidence="1" id="KW-0560">Oxidoreductase</keyword>
<evidence type="ECO:0000256" key="1">
    <source>
        <dbReference type="ARBA" id="ARBA00023002"/>
    </source>
</evidence>
<dbReference type="Pfam" id="PF00106">
    <property type="entry name" value="adh_short"/>
    <property type="match status" value="1"/>
</dbReference>
<proteinExistence type="predicted"/>
<comment type="caution">
    <text evidence="2">The sequence shown here is derived from an EMBL/GenBank/DDBJ whole genome shotgun (WGS) entry which is preliminary data.</text>
</comment>
<protein>
    <recommendedName>
        <fullName evidence="4">Oxidoreductase</fullName>
    </recommendedName>
</protein>
<dbReference type="GO" id="GO:0016491">
    <property type="term" value="F:oxidoreductase activity"/>
    <property type="evidence" value="ECO:0007669"/>
    <property type="project" value="UniProtKB-KW"/>
</dbReference>
<dbReference type="OrthoDB" id="2898509at2759"/>
<dbReference type="EMBL" id="JAGDFM010000075">
    <property type="protein sequence ID" value="KAG7387625.1"/>
    <property type="molecule type" value="Genomic_DNA"/>
</dbReference>
<dbReference type="Proteomes" id="UP000694044">
    <property type="component" value="Unassembled WGS sequence"/>
</dbReference>
<evidence type="ECO:0008006" key="4">
    <source>
        <dbReference type="Google" id="ProtNLM"/>
    </source>
</evidence>
<dbReference type="InterPro" id="IPR002347">
    <property type="entry name" value="SDR_fam"/>
</dbReference>
<evidence type="ECO:0000313" key="2">
    <source>
        <dbReference type="EMBL" id="KAG7387625.1"/>
    </source>
</evidence>